<evidence type="ECO:0000256" key="3">
    <source>
        <dbReference type="ARBA" id="ARBA00022989"/>
    </source>
</evidence>
<dbReference type="SUPFAM" id="SSF50494">
    <property type="entry name" value="Trypsin-like serine proteases"/>
    <property type="match status" value="1"/>
</dbReference>
<dbReference type="GO" id="GO:0009403">
    <property type="term" value="P:toxin biosynthetic process"/>
    <property type="evidence" value="ECO:0007669"/>
    <property type="project" value="InterPro"/>
</dbReference>
<keyword evidence="3 5" id="KW-1133">Transmembrane helix</keyword>
<dbReference type="InterPro" id="IPR009003">
    <property type="entry name" value="Peptidase_S1_PA"/>
</dbReference>
<dbReference type="PANTHER" id="PTHR43019:SF23">
    <property type="entry name" value="PROTEASE DO-LIKE 5, CHLOROPLASTIC"/>
    <property type="match status" value="1"/>
</dbReference>
<dbReference type="Gene3D" id="2.40.10.10">
    <property type="entry name" value="Trypsin-like serine proteases"/>
    <property type="match status" value="2"/>
</dbReference>
<sequence>MIDIILVLIMLGYAISGFRQGLVVGLLSLGGFVGGALLAMVFVPQLVSGLEAGTRRSIITLLAVIFTAWAGQFIGALIGGRIRQAVPEGPVAFADHIVGAGAGVLAVALVLWFVAGAVRGGPSEQLSRTVAESKVIGTIDDLVPTSLVGVADRFREAVGSSNFPRVFAGVEPEDITPVDAPDQALADSEAVAQARRAVVKITGEANSCGRGQEGSGAVIAPQRVVTNAHVVAGVDEPRVQVGGEGRRYSARVVAFDPIRDLAVLAVPKLRVKPLQMTGDLERGDDAIVVGFPNDGPFKVSPARVRSIVRASGEDIYGNEGAVREVYSLYVKVRPGNSGGPVLDPSGNVVGVVFAKSLDDPDTGYALTMEEARESIEAGAGRSERVSSGECARG</sequence>
<feature type="transmembrane region" description="Helical" evidence="5">
    <location>
        <begin position="26"/>
        <end position="47"/>
    </location>
</feature>
<evidence type="ECO:0000256" key="1">
    <source>
        <dbReference type="ARBA" id="ARBA00004141"/>
    </source>
</evidence>
<evidence type="ECO:0000256" key="4">
    <source>
        <dbReference type="ARBA" id="ARBA00023136"/>
    </source>
</evidence>
<dbReference type="InterPro" id="IPR047680">
    <property type="entry name" value="MarP-like"/>
</dbReference>
<keyword evidence="7" id="KW-1185">Reference proteome</keyword>
<dbReference type="EMBL" id="JAJOMB010000034">
    <property type="protein sequence ID" value="MCD5316805.1"/>
    <property type="molecule type" value="Genomic_DNA"/>
</dbReference>
<name>A0A9X1NMG8_9ACTN</name>
<reference evidence="6" key="1">
    <citation type="submission" date="2021-11" db="EMBL/GenBank/DDBJ databases">
        <title>Streptomyces corallinus and Kineosporia corallina sp. nov., two new coral-derived marine actinobacteria.</title>
        <authorList>
            <person name="Buangrab K."/>
            <person name="Sutthacheep M."/>
            <person name="Yeemin T."/>
            <person name="Harunari E."/>
            <person name="Igarashi Y."/>
            <person name="Sripreechasak P."/>
            <person name="Kanchanasin P."/>
            <person name="Tanasupawat S."/>
            <person name="Phongsopitanun W."/>
        </authorList>
    </citation>
    <scope>NUCLEOTIDE SEQUENCE</scope>
    <source>
        <strain evidence="6">JCM 31032</strain>
    </source>
</reference>
<comment type="subcellular location">
    <subcellularLocation>
        <location evidence="1">Membrane</location>
        <topology evidence="1">Multi-pass membrane protein</topology>
    </subcellularLocation>
</comment>
<protein>
    <submittedName>
        <fullName evidence="6">MarP family serine protease</fullName>
        <ecNumber evidence="6">3.4.21.-</ecNumber>
    </submittedName>
</protein>
<keyword evidence="4 5" id="KW-0472">Membrane</keyword>
<dbReference type="AlphaFoldDB" id="A0A9X1NMG8"/>
<comment type="caution">
    <text evidence="6">The sequence shown here is derived from an EMBL/GenBank/DDBJ whole genome shotgun (WGS) entry which is preliminary data.</text>
</comment>
<proteinExistence type="predicted"/>
<evidence type="ECO:0000256" key="5">
    <source>
        <dbReference type="SAM" id="Phobius"/>
    </source>
</evidence>
<dbReference type="RefSeq" id="WP_231449655.1">
    <property type="nucleotide sequence ID" value="NZ_JAJOMB010000034.1"/>
</dbReference>
<feature type="transmembrane region" description="Helical" evidence="5">
    <location>
        <begin position="59"/>
        <end position="78"/>
    </location>
</feature>
<dbReference type="InterPro" id="IPR043504">
    <property type="entry name" value="Peptidase_S1_PA_chymotrypsin"/>
</dbReference>
<accession>A0A9X1NMG8</accession>
<evidence type="ECO:0000313" key="7">
    <source>
        <dbReference type="Proteomes" id="UP001138997"/>
    </source>
</evidence>
<dbReference type="PANTHER" id="PTHR43019">
    <property type="entry name" value="SERINE ENDOPROTEASE DEGS"/>
    <property type="match status" value="1"/>
</dbReference>
<dbReference type="GO" id="GO:0006508">
    <property type="term" value="P:proteolysis"/>
    <property type="evidence" value="ECO:0007669"/>
    <property type="project" value="UniProtKB-KW"/>
</dbReference>
<keyword evidence="6" id="KW-0645">Protease</keyword>
<dbReference type="InterPro" id="IPR003825">
    <property type="entry name" value="Colicin-V_CvpA"/>
</dbReference>
<evidence type="ECO:0000313" key="6">
    <source>
        <dbReference type="EMBL" id="MCD5316805.1"/>
    </source>
</evidence>
<dbReference type="Pfam" id="PF13365">
    <property type="entry name" value="Trypsin_2"/>
    <property type="match status" value="1"/>
</dbReference>
<evidence type="ECO:0000256" key="2">
    <source>
        <dbReference type="ARBA" id="ARBA00022692"/>
    </source>
</evidence>
<dbReference type="PRINTS" id="PR00834">
    <property type="entry name" value="PROTEASES2C"/>
</dbReference>
<dbReference type="GO" id="GO:0004252">
    <property type="term" value="F:serine-type endopeptidase activity"/>
    <property type="evidence" value="ECO:0007669"/>
    <property type="project" value="InterPro"/>
</dbReference>
<feature type="transmembrane region" description="Helical" evidence="5">
    <location>
        <begin position="98"/>
        <end position="118"/>
    </location>
</feature>
<organism evidence="6 7">
    <name type="scientific">Kineosporia babensis</name>
    <dbReference type="NCBI Taxonomy" id="499548"/>
    <lineage>
        <taxon>Bacteria</taxon>
        <taxon>Bacillati</taxon>
        <taxon>Actinomycetota</taxon>
        <taxon>Actinomycetes</taxon>
        <taxon>Kineosporiales</taxon>
        <taxon>Kineosporiaceae</taxon>
        <taxon>Kineosporia</taxon>
    </lineage>
</organism>
<gene>
    <name evidence="6" type="ORF">LR394_38515</name>
</gene>
<dbReference type="EC" id="3.4.21.-" evidence="6"/>
<keyword evidence="6" id="KW-0378">Hydrolase</keyword>
<dbReference type="GO" id="GO:0016020">
    <property type="term" value="C:membrane"/>
    <property type="evidence" value="ECO:0007669"/>
    <property type="project" value="UniProtKB-SubCell"/>
</dbReference>
<dbReference type="Pfam" id="PF02674">
    <property type="entry name" value="Colicin_V"/>
    <property type="match status" value="1"/>
</dbReference>
<keyword evidence="2 5" id="KW-0812">Transmembrane</keyword>
<dbReference type="Proteomes" id="UP001138997">
    <property type="component" value="Unassembled WGS sequence"/>
</dbReference>
<dbReference type="InterPro" id="IPR001940">
    <property type="entry name" value="Peptidase_S1C"/>
</dbReference>
<dbReference type="NCBIfam" id="NF033740">
    <property type="entry name" value="MarP_fam_protase"/>
    <property type="match status" value="1"/>
</dbReference>